<evidence type="ECO:0000259" key="2">
    <source>
        <dbReference type="Pfam" id="PF08450"/>
    </source>
</evidence>
<name>A0ABT0PYP5_9RHOB</name>
<dbReference type="RefSeq" id="WP_249707010.1">
    <property type="nucleotide sequence ID" value="NZ_JAMFMB010000003.1"/>
</dbReference>
<organism evidence="3 4">
    <name type="scientific">Ruegeria spongiae</name>
    <dbReference type="NCBI Taxonomy" id="2942209"/>
    <lineage>
        <taxon>Bacteria</taxon>
        <taxon>Pseudomonadati</taxon>
        <taxon>Pseudomonadota</taxon>
        <taxon>Alphaproteobacteria</taxon>
        <taxon>Rhodobacterales</taxon>
        <taxon>Roseobacteraceae</taxon>
        <taxon>Ruegeria</taxon>
    </lineage>
</organism>
<feature type="domain" description="SMP-30/Gluconolactonase/LRE-like region" evidence="2">
    <location>
        <begin position="12"/>
        <end position="252"/>
    </location>
</feature>
<dbReference type="Gene3D" id="2.120.10.30">
    <property type="entry name" value="TolB, C-terminal domain"/>
    <property type="match status" value="1"/>
</dbReference>
<dbReference type="PANTHER" id="PTHR10907:SF47">
    <property type="entry name" value="REGUCALCIN"/>
    <property type="match status" value="1"/>
</dbReference>
<evidence type="ECO:0000313" key="4">
    <source>
        <dbReference type="Proteomes" id="UP001203880"/>
    </source>
</evidence>
<sequence length="286" mass="31750">MSKIFDDRPCELGEGPLWHPQRQQLFWFDILGKRLMTRDADGARDWQFDEHVSAAGWVDRETLLIASETGLWHFDLQNGKRDLVVALEAENAVTRSNDGRADPWGGFWIGTMGKQAERGAGAIYRLYRGELRQLVPDVTISNAICFAPDRRCAYYTDSKTGQVKRQPLEAQTGWPEGDPHVFLDLRVDGLNPDGAVVDQGGNVWIAQWGANRVAAYSPLGTFLKAVRFGGRHTSCPAFGGADFRDLYCTTARQGIGADRLRAEPENGMTFVARGAGKGRAEHQVIL</sequence>
<gene>
    <name evidence="3" type="ORF">M3P21_03980</name>
</gene>
<dbReference type="Pfam" id="PF08450">
    <property type="entry name" value="SGL"/>
    <property type="match status" value="1"/>
</dbReference>
<dbReference type="PRINTS" id="PR01790">
    <property type="entry name" value="SMP30FAMILY"/>
</dbReference>
<proteinExistence type="inferred from homology"/>
<evidence type="ECO:0000256" key="1">
    <source>
        <dbReference type="ARBA" id="ARBA00008853"/>
    </source>
</evidence>
<dbReference type="SUPFAM" id="SSF63829">
    <property type="entry name" value="Calcium-dependent phosphotriesterase"/>
    <property type="match status" value="1"/>
</dbReference>
<dbReference type="EMBL" id="JAMFMB010000003">
    <property type="protein sequence ID" value="MCL6282681.1"/>
    <property type="molecule type" value="Genomic_DNA"/>
</dbReference>
<accession>A0ABT0PYP5</accession>
<keyword evidence="4" id="KW-1185">Reference proteome</keyword>
<dbReference type="Proteomes" id="UP001203880">
    <property type="component" value="Unassembled WGS sequence"/>
</dbReference>
<dbReference type="PANTHER" id="PTHR10907">
    <property type="entry name" value="REGUCALCIN"/>
    <property type="match status" value="1"/>
</dbReference>
<comment type="caution">
    <text evidence="3">The sequence shown here is derived from an EMBL/GenBank/DDBJ whole genome shotgun (WGS) entry which is preliminary data.</text>
</comment>
<evidence type="ECO:0000313" key="3">
    <source>
        <dbReference type="EMBL" id="MCL6282681.1"/>
    </source>
</evidence>
<dbReference type="InterPro" id="IPR013658">
    <property type="entry name" value="SGL"/>
</dbReference>
<reference evidence="3" key="1">
    <citation type="submission" date="2022-05" db="EMBL/GenBank/DDBJ databases">
        <authorList>
            <person name="Park J.-S."/>
        </authorList>
    </citation>
    <scope>NUCLEOTIDE SEQUENCE</scope>
    <source>
        <strain evidence="3">2012CJ41-6</strain>
    </source>
</reference>
<dbReference type="InterPro" id="IPR011042">
    <property type="entry name" value="6-blade_b-propeller_TolB-like"/>
</dbReference>
<comment type="similarity">
    <text evidence="1">Belongs to the SMP-30/CGR1 family.</text>
</comment>
<dbReference type="InterPro" id="IPR005511">
    <property type="entry name" value="SMP-30"/>
</dbReference>
<protein>
    <submittedName>
        <fullName evidence="3">SMP-30/gluconolactonase/LRE family protein</fullName>
    </submittedName>
</protein>